<evidence type="ECO:0000256" key="2">
    <source>
        <dbReference type="SAM" id="SignalP"/>
    </source>
</evidence>
<accession>A0A1G2P2R5</accession>
<sequence>MTKNKFFVALTITTLLFSPFWVLAASVELGGGYSLKEEESSVSNLYVITDKAAVAGKVFGDLTVVASQADVSGNITGDTLIVAGKAVFSGQSGGDLRVAAGRVTISGVVKGDLVVLSGSAILQSGALVEGDLIAAGGNIYLSGDISHDAKIWSDSAFVESKISGSIDFVGSELTIKKGALVSGGVIYTVSKESDLILEDAASVKGALEYKDREIGANFKSVWNTMTGRGTTFLFFLASLLFVSVITALISGKMGQAIATDMSLKFGWRLLTGLLFLIVTPIAVVLLAISLIGFFAGLVLSAFYFFWLFVSGAFASIGAGEIINRAMKSADGTFPLKSLWLKAVVGSVVLSAISLAPVVGQFICLIVIITAGGSTIFFVRSLSRNFGVA</sequence>
<feature type="chain" id="PRO_5009583824" description="Polymer-forming cytoskeletal protein" evidence="2">
    <location>
        <begin position="25"/>
        <end position="388"/>
    </location>
</feature>
<protein>
    <recommendedName>
        <fullName evidence="5">Polymer-forming cytoskeletal protein</fullName>
    </recommendedName>
</protein>
<dbReference type="AlphaFoldDB" id="A0A1G2P2R5"/>
<proteinExistence type="predicted"/>
<evidence type="ECO:0000313" key="4">
    <source>
        <dbReference type="Proteomes" id="UP000176429"/>
    </source>
</evidence>
<feature type="transmembrane region" description="Helical" evidence="1">
    <location>
        <begin position="272"/>
        <end position="295"/>
    </location>
</feature>
<keyword evidence="1" id="KW-0812">Transmembrane</keyword>
<evidence type="ECO:0008006" key="5">
    <source>
        <dbReference type="Google" id="ProtNLM"/>
    </source>
</evidence>
<feature type="transmembrane region" description="Helical" evidence="1">
    <location>
        <begin position="358"/>
        <end position="378"/>
    </location>
</feature>
<organism evidence="3 4">
    <name type="scientific">Candidatus Taylorbacteria bacterium RIFCSPLOWO2_02_FULL_46_40</name>
    <dbReference type="NCBI Taxonomy" id="1802329"/>
    <lineage>
        <taxon>Bacteria</taxon>
        <taxon>Candidatus Tayloriibacteriota</taxon>
    </lineage>
</organism>
<reference evidence="3 4" key="1">
    <citation type="journal article" date="2016" name="Nat. Commun.">
        <title>Thousands of microbial genomes shed light on interconnected biogeochemical processes in an aquifer system.</title>
        <authorList>
            <person name="Anantharaman K."/>
            <person name="Brown C.T."/>
            <person name="Hug L.A."/>
            <person name="Sharon I."/>
            <person name="Castelle C.J."/>
            <person name="Probst A.J."/>
            <person name="Thomas B.C."/>
            <person name="Singh A."/>
            <person name="Wilkins M.J."/>
            <person name="Karaoz U."/>
            <person name="Brodie E.L."/>
            <person name="Williams K.H."/>
            <person name="Hubbard S.S."/>
            <person name="Banfield J.F."/>
        </authorList>
    </citation>
    <scope>NUCLEOTIDE SEQUENCE [LARGE SCALE GENOMIC DNA]</scope>
</reference>
<keyword evidence="1" id="KW-1133">Transmembrane helix</keyword>
<evidence type="ECO:0000313" key="3">
    <source>
        <dbReference type="EMBL" id="OHA42620.1"/>
    </source>
</evidence>
<keyword evidence="1" id="KW-0472">Membrane</keyword>
<dbReference type="EMBL" id="MHSH01000002">
    <property type="protein sequence ID" value="OHA42620.1"/>
    <property type="molecule type" value="Genomic_DNA"/>
</dbReference>
<dbReference type="Proteomes" id="UP000176429">
    <property type="component" value="Unassembled WGS sequence"/>
</dbReference>
<feature type="transmembrane region" description="Helical" evidence="1">
    <location>
        <begin position="333"/>
        <end position="352"/>
    </location>
</feature>
<feature type="transmembrane region" description="Helical" evidence="1">
    <location>
        <begin position="232"/>
        <end position="251"/>
    </location>
</feature>
<keyword evidence="2" id="KW-0732">Signal</keyword>
<comment type="caution">
    <text evidence="3">The sequence shown here is derived from an EMBL/GenBank/DDBJ whole genome shotgun (WGS) entry which is preliminary data.</text>
</comment>
<gene>
    <name evidence="3" type="ORF">A3H68_02250</name>
</gene>
<feature type="transmembrane region" description="Helical" evidence="1">
    <location>
        <begin position="301"/>
        <end position="321"/>
    </location>
</feature>
<evidence type="ECO:0000256" key="1">
    <source>
        <dbReference type="SAM" id="Phobius"/>
    </source>
</evidence>
<feature type="signal peptide" evidence="2">
    <location>
        <begin position="1"/>
        <end position="24"/>
    </location>
</feature>
<name>A0A1G2P2R5_9BACT</name>